<feature type="binding site" evidence="4">
    <location>
        <position position="141"/>
    </location>
    <ligand>
        <name>4-CDP-2-C-methyl-D-erythritol 2-phosphate</name>
        <dbReference type="ChEBI" id="CHEBI:57919"/>
    </ligand>
</feature>
<dbReference type="EC" id="4.6.1.12" evidence="4 5"/>
<comment type="pathway">
    <text evidence="4">Isoprenoid biosynthesis; isopentenyl diphosphate biosynthesis via DXP pathway; isopentenyl diphosphate from 1-deoxy-D-xylulose 5-phosphate: step 4/6.</text>
</comment>
<dbReference type="FunFam" id="3.30.1330.50:FF:000003">
    <property type="entry name" value="2-C-methyl-D-erythritol 2,4-cyclodiphosphate synthase"/>
    <property type="match status" value="1"/>
</dbReference>
<feature type="binding site" evidence="4">
    <location>
        <position position="12"/>
    </location>
    <ligand>
        <name>a divalent metal cation</name>
        <dbReference type="ChEBI" id="CHEBI:60240"/>
    </ligand>
</feature>
<comment type="catalytic activity">
    <reaction evidence="4 5">
        <text>4-CDP-2-C-methyl-D-erythritol 2-phosphate = 2-C-methyl-D-erythritol 2,4-cyclic diphosphate + CMP</text>
        <dbReference type="Rhea" id="RHEA:23864"/>
        <dbReference type="ChEBI" id="CHEBI:57919"/>
        <dbReference type="ChEBI" id="CHEBI:58483"/>
        <dbReference type="ChEBI" id="CHEBI:60377"/>
        <dbReference type="EC" id="4.6.1.12"/>
    </reaction>
</comment>
<comment type="cofactor">
    <cofactor evidence="4">
        <name>a divalent metal cation</name>
        <dbReference type="ChEBI" id="CHEBI:60240"/>
    </cofactor>
    <text evidence="4">Binds 1 divalent metal cation per subunit.</text>
</comment>
<dbReference type="Pfam" id="PF04608">
    <property type="entry name" value="PgpA"/>
    <property type="match status" value="1"/>
</dbReference>
<dbReference type="SUPFAM" id="SSF101307">
    <property type="entry name" value="YutG-like"/>
    <property type="match status" value="1"/>
</dbReference>
<dbReference type="CDD" id="cd00554">
    <property type="entry name" value="MECDP_synthase"/>
    <property type="match status" value="1"/>
</dbReference>
<reference evidence="9 10" key="1">
    <citation type="submission" date="2018-05" db="EMBL/GenBank/DDBJ databases">
        <title>Genomic Encyclopedia of Type Strains, Phase IV (KMG-IV): sequencing the most valuable type-strain genomes for metagenomic binning, comparative biology and taxonomic classification.</title>
        <authorList>
            <person name="Goeker M."/>
        </authorList>
    </citation>
    <scope>NUCLEOTIDE SEQUENCE [LARGE SCALE GENOMIC DNA]</scope>
    <source>
        <strain evidence="9 10">DSM 103371</strain>
    </source>
</reference>
<dbReference type="InterPro" id="IPR007686">
    <property type="entry name" value="YutG/PgpA"/>
</dbReference>
<evidence type="ECO:0000256" key="1">
    <source>
        <dbReference type="ARBA" id="ARBA00022723"/>
    </source>
</evidence>
<proteinExistence type="inferred from homology"/>
<name>A0A316GAI8_9RHOB</name>
<feature type="binding site" evidence="4">
    <location>
        <position position="144"/>
    </location>
    <ligand>
        <name>4-CDP-2-C-methyl-D-erythritol 2-phosphate</name>
        <dbReference type="ChEBI" id="CHEBI:57919"/>
    </ligand>
</feature>
<feature type="binding site" evidence="4">
    <location>
        <begin position="36"/>
        <end position="37"/>
    </location>
    <ligand>
        <name>4-CDP-2-C-methyl-D-erythritol 2-phosphate</name>
        <dbReference type="ChEBI" id="CHEBI:57919"/>
    </ligand>
</feature>
<dbReference type="NCBIfam" id="TIGR00151">
    <property type="entry name" value="ispF"/>
    <property type="match status" value="1"/>
</dbReference>
<evidence type="ECO:0000313" key="10">
    <source>
        <dbReference type="Proteomes" id="UP000245390"/>
    </source>
</evidence>
<dbReference type="InterPro" id="IPR003526">
    <property type="entry name" value="MECDP_synthase"/>
</dbReference>
<accession>A0A316GAI8</accession>
<keyword evidence="6" id="KW-0472">Membrane</keyword>
<keyword evidence="3 4" id="KW-0456">Lyase</keyword>
<feature type="transmembrane region" description="Helical" evidence="6">
    <location>
        <begin position="304"/>
        <end position="326"/>
    </location>
</feature>
<keyword evidence="6" id="KW-0812">Transmembrane</keyword>
<keyword evidence="2 4" id="KW-0414">Isoprene biosynthesis</keyword>
<evidence type="ECO:0000259" key="7">
    <source>
        <dbReference type="Pfam" id="PF02542"/>
    </source>
</evidence>
<feature type="binding site" evidence="4">
    <location>
        <begin position="10"/>
        <end position="12"/>
    </location>
    <ligand>
        <name>4-CDP-2-C-methyl-D-erythritol 2-phosphate</name>
        <dbReference type="ChEBI" id="CHEBI:57919"/>
    </ligand>
</feature>
<feature type="domain" description="2-C-methyl-D-erythritol 2,4-cyclodiphosphate synthase" evidence="7">
    <location>
        <begin position="3"/>
        <end position="156"/>
    </location>
</feature>
<keyword evidence="6" id="KW-1133">Transmembrane helix</keyword>
<sequence length="328" mass="35037">MDIRVGNGFDVHRFEEGDHVVLCGVPVPHDKRLAGHSDADVSMHALTDAIYGALSAGDIGQHFPPSDPQWKGANSRIFLQHAVALAAERGFRVTQADVTLICERPKIGPHAPAMREALAGIMGLDPARISVKATTSERLGFTGREEGIAAMATATLVAEGGLPPPHRRRVLSFFGVGFLRPAPGTWGSLAALPFAWILNALGGPLFLAICAIVLFWIGYRLTRAEIEGSDDHDPSWIVLDEVVGQWIAVLPVAIGAAHVGLDPLRLWPGIVAAFLLFRLFDVWKPWHVGRADGRGDAFGLMADDVWAGVFAAVIGILLAGVSHGVMAL</sequence>
<feature type="site" description="Transition state stabilizer" evidence="4">
    <location>
        <position position="135"/>
    </location>
</feature>
<dbReference type="InterPro" id="IPR036681">
    <property type="entry name" value="PgpA-like_sf"/>
</dbReference>
<evidence type="ECO:0000256" key="5">
    <source>
        <dbReference type="RuleBase" id="RU004395"/>
    </source>
</evidence>
<evidence type="ECO:0000313" key="9">
    <source>
        <dbReference type="EMBL" id="PWK57642.1"/>
    </source>
</evidence>
<evidence type="ECO:0000256" key="3">
    <source>
        <dbReference type="ARBA" id="ARBA00023239"/>
    </source>
</evidence>
<dbReference type="SUPFAM" id="SSF69765">
    <property type="entry name" value="IpsF-like"/>
    <property type="match status" value="1"/>
</dbReference>
<dbReference type="EMBL" id="QGGV01000002">
    <property type="protein sequence ID" value="PWK57642.1"/>
    <property type="molecule type" value="Genomic_DNA"/>
</dbReference>
<comment type="subunit">
    <text evidence="4">Homotrimer.</text>
</comment>
<evidence type="ECO:0000256" key="2">
    <source>
        <dbReference type="ARBA" id="ARBA00023229"/>
    </source>
</evidence>
<gene>
    <name evidence="4" type="primary">ispF</name>
    <name evidence="9" type="ORF">C8D95_102288</name>
</gene>
<comment type="caution">
    <text evidence="9">The sequence shown here is derived from an EMBL/GenBank/DDBJ whole genome shotgun (WGS) entry which is preliminary data.</text>
</comment>
<dbReference type="PANTHER" id="PTHR43181:SF1">
    <property type="entry name" value="2-C-METHYL-D-ERYTHRITOL 2,4-CYCLODIPHOSPHATE SYNTHASE, CHLOROPLASTIC"/>
    <property type="match status" value="1"/>
</dbReference>
<evidence type="ECO:0000259" key="8">
    <source>
        <dbReference type="Pfam" id="PF04608"/>
    </source>
</evidence>
<feature type="transmembrane region" description="Helical" evidence="6">
    <location>
        <begin position="195"/>
        <end position="217"/>
    </location>
</feature>
<dbReference type="InterPro" id="IPR036571">
    <property type="entry name" value="MECDP_synthase_sf"/>
</dbReference>
<feature type="domain" description="YutG/PgpA" evidence="8">
    <location>
        <begin position="171"/>
        <end position="318"/>
    </location>
</feature>
<keyword evidence="1 4" id="KW-0479">Metal-binding</keyword>
<dbReference type="Gene3D" id="3.30.1330.50">
    <property type="entry name" value="2-C-methyl-D-erythritol 2,4-cyclodiphosphate synthase"/>
    <property type="match status" value="1"/>
</dbReference>
<dbReference type="GO" id="GO:0016114">
    <property type="term" value="P:terpenoid biosynthetic process"/>
    <property type="evidence" value="ECO:0007669"/>
    <property type="project" value="InterPro"/>
</dbReference>
<evidence type="ECO:0000256" key="6">
    <source>
        <dbReference type="SAM" id="Phobius"/>
    </source>
</evidence>
<organism evidence="9 10">
    <name type="scientific">Silicimonas algicola</name>
    <dbReference type="NCBI Taxonomy" id="1826607"/>
    <lineage>
        <taxon>Bacteria</taxon>
        <taxon>Pseudomonadati</taxon>
        <taxon>Pseudomonadota</taxon>
        <taxon>Alphaproteobacteria</taxon>
        <taxon>Rhodobacterales</taxon>
        <taxon>Paracoccaceae</taxon>
    </lineage>
</organism>
<dbReference type="GO" id="GO:0008962">
    <property type="term" value="F:phosphatidylglycerophosphatase activity"/>
    <property type="evidence" value="ECO:0007669"/>
    <property type="project" value="InterPro"/>
</dbReference>
<feature type="binding site" evidence="4">
    <location>
        <position position="44"/>
    </location>
    <ligand>
        <name>a divalent metal cation</name>
        <dbReference type="ChEBI" id="CHEBI:60240"/>
    </ligand>
</feature>
<feature type="binding site" evidence="4">
    <location>
        <begin position="58"/>
        <end position="60"/>
    </location>
    <ligand>
        <name>4-CDP-2-C-methyl-D-erythritol 2-phosphate</name>
        <dbReference type="ChEBI" id="CHEBI:57919"/>
    </ligand>
</feature>
<feature type="binding site" evidence="4">
    <location>
        <position position="10"/>
    </location>
    <ligand>
        <name>a divalent metal cation</name>
        <dbReference type="ChEBI" id="CHEBI:60240"/>
    </ligand>
</feature>
<dbReference type="Proteomes" id="UP000245390">
    <property type="component" value="Unassembled WGS sequence"/>
</dbReference>
<comment type="caution">
    <text evidence="4">Lacks conserved residue(s) required for the propagation of feature annotation.</text>
</comment>
<feature type="site" description="Transition state stabilizer" evidence="4">
    <location>
        <position position="36"/>
    </location>
</feature>
<keyword evidence="10" id="KW-1185">Reference proteome</keyword>
<dbReference type="GO" id="GO:0046872">
    <property type="term" value="F:metal ion binding"/>
    <property type="evidence" value="ECO:0007669"/>
    <property type="project" value="UniProtKB-KW"/>
</dbReference>
<protein>
    <recommendedName>
        <fullName evidence="4 5">2-C-methyl-D-erythritol 2,4-cyclodiphosphate synthase</fullName>
        <shortName evidence="4">MECDP-synthase</shortName>
        <shortName evidence="4">MECPP-synthase</shortName>
        <shortName evidence="4">MECPS</shortName>
        <ecNumber evidence="4 5">4.6.1.12</ecNumber>
    </recommendedName>
</protein>
<evidence type="ECO:0000256" key="4">
    <source>
        <dbReference type="HAMAP-Rule" id="MF_00107"/>
    </source>
</evidence>
<dbReference type="HAMAP" id="MF_00107">
    <property type="entry name" value="IspF"/>
    <property type="match status" value="1"/>
</dbReference>
<dbReference type="GO" id="GO:0008685">
    <property type="term" value="F:2-C-methyl-D-erythritol 2,4-cyclodiphosphate synthase activity"/>
    <property type="evidence" value="ECO:0007669"/>
    <property type="project" value="UniProtKB-UniRule"/>
</dbReference>
<feature type="binding site" evidence="4">
    <location>
        <begin position="134"/>
        <end position="137"/>
    </location>
    <ligand>
        <name>4-CDP-2-C-methyl-D-erythritol 2-phosphate</name>
        <dbReference type="ChEBI" id="CHEBI:57919"/>
    </ligand>
</feature>
<dbReference type="Pfam" id="PF02542">
    <property type="entry name" value="YgbB"/>
    <property type="match status" value="1"/>
</dbReference>
<dbReference type="GO" id="GO:0019288">
    <property type="term" value="P:isopentenyl diphosphate biosynthetic process, methylerythritol 4-phosphate pathway"/>
    <property type="evidence" value="ECO:0007669"/>
    <property type="project" value="UniProtKB-UniRule"/>
</dbReference>
<dbReference type="PANTHER" id="PTHR43181">
    <property type="entry name" value="2-C-METHYL-D-ERYTHRITOL 2,4-CYCLODIPHOSPHATE SYNTHASE, CHLOROPLASTIC"/>
    <property type="match status" value="1"/>
</dbReference>
<dbReference type="AlphaFoldDB" id="A0A316GAI8"/>
<dbReference type="CDD" id="cd06971">
    <property type="entry name" value="PgpA"/>
    <property type="match status" value="1"/>
</dbReference>
<comment type="function">
    <text evidence="4">Involved in the biosynthesis of isopentenyl diphosphate (IPP) and dimethylallyl diphosphate (DMAPP), two major building blocks of isoprenoid compounds. Catalyzes the conversion of 4-diphosphocytidyl-2-C-methyl-D-erythritol 2-phosphate (CDP-ME2P) to 2-C-methyl-D-erythritol 2,4-cyclodiphosphate (ME-CPP) with a corresponding release of cytidine 5-monophosphate (CMP).</text>
</comment>
<comment type="similarity">
    <text evidence="4 5">Belongs to the IspF family.</text>
</comment>
<dbReference type="UniPathway" id="UPA00056">
    <property type="reaction ID" value="UER00095"/>
</dbReference>